<dbReference type="Gene3D" id="3.40.190.10">
    <property type="entry name" value="Periplasmic binding protein-like II"/>
    <property type="match status" value="2"/>
</dbReference>
<dbReference type="PANTHER" id="PTHR30085:SF7">
    <property type="entry name" value="AMINO-ACID ABC TRANSPORTER-BINDING PROTEIN YHDW-RELATED"/>
    <property type="match status" value="1"/>
</dbReference>
<dbReference type="SMART" id="SM00062">
    <property type="entry name" value="PBPb"/>
    <property type="match status" value="1"/>
</dbReference>
<dbReference type="InterPro" id="IPR051455">
    <property type="entry name" value="Bact_solute-bind_prot3"/>
</dbReference>
<dbReference type="Pfam" id="PF00497">
    <property type="entry name" value="SBP_bac_3"/>
    <property type="match status" value="1"/>
</dbReference>
<dbReference type="EMBL" id="BMCT01000010">
    <property type="protein sequence ID" value="GGF85267.1"/>
    <property type="molecule type" value="Genomic_DNA"/>
</dbReference>
<dbReference type="GO" id="GO:0006865">
    <property type="term" value="P:amino acid transport"/>
    <property type="evidence" value="ECO:0007669"/>
    <property type="project" value="TreeGrafter"/>
</dbReference>
<evidence type="ECO:0000256" key="3">
    <source>
        <dbReference type="ARBA" id="ARBA00022729"/>
    </source>
</evidence>
<evidence type="ECO:0000313" key="7">
    <source>
        <dbReference type="Proteomes" id="UP000606044"/>
    </source>
</evidence>
<sequence>MALAALAAGAAMALTAHGAAAQTLKAVKDRGTLNCGVSTGIAGFSAQVDGKWTGFDVDFCKAVATAVLNDPAKVNYVPLNAEERFSALQGGKVDLLSRNSTWTLEREAKLKLLFGPVTYYDGQGFLVPASRNISSALELDGAKVCVQAGTTAASYARDYFAANNMKIELVTQPGVQELVKAYESGACNAMTTDVSQLYALRTGFAKPVDHIVLPDVITKEPLGPVVKQGDDEWFNVVKWTHYAMLNGEELGVSSLSLDEALKSDKPDVKRLVGREGGYGAALGLTDDFAVRIIKAVGNYGEVFERNVGTGSKLAIPRGVNQLWSLGGIQYAPPVR</sequence>
<protein>
    <submittedName>
        <fullName evidence="6">Amino acid ABC transporter substrate-binding protein</fullName>
    </submittedName>
</protein>
<evidence type="ECO:0000256" key="1">
    <source>
        <dbReference type="ARBA" id="ARBA00010333"/>
    </source>
</evidence>
<name>A0A917CE52_9HYPH</name>
<evidence type="ECO:0000256" key="2">
    <source>
        <dbReference type="ARBA" id="ARBA00022448"/>
    </source>
</evidence>
<keyword evidence="7" id="KW-1185">Reference proteome</keyword>
<keyword evidence="2" id="KW-0813">Transport</keyword>
<dbReference type="InterPro" id="IPR001638">
    <property type="entry name" value="Solute-binding_3/MltF_N"/>
</dbReference>
<dbReference type="PANTHER" id="PTHR30085">
    <property type="entry name" value="AMINO ACID ABC TRANSPORTER PERMEASE"/>
    <property type="match status" value="1"/>
</dbReference>
<evidence type="ECO:0000259" key="5">
    <source>
        <dbReference type="SMART" id="SM00062"/>
    </source>
</evidence>
<keyword evidence="3 4" id="KW-0732">Signal</keyword>
<accession>A0A917CE52</accession>
<feature type="signal peptide" evidence="4">
    <location>
        <begin position="1"/>
        <end position="21"/>
    </location>
</feature>
<evidence type="ECO:0000313" key="6">
    <source>
        <dbReference type="EMBL" id="GGF85267.1"/>
    </source>
</evidence>
<organism evidence="6 7">
    <name type="scientific">Azorhizobium oxalatiphilum</name>
    <dbReference type="NCBI Taxonomy" id="980631"/>
    <lineage>
        <taxon>Bacteria</taxon>
        <taxon>Pseudomonadati</taxon>
        <taxon>Pseudomonadota</taxon>
        <taxon>Alphaproteobacteria</taxon>
        <taxon>Hyphomicrobiales</taxon>
        <taxon>Xanthobacteraceae</taxon>
        <taxon>Azorhizobium</taxon>
    </lineage>
</organism>
<feature type="chain" id="PRO_5037530098" evidence="4">
    <location>
        <begin position="22"/>
        <end position="335"/>
    </location>
</feature>
<feature type="domain" description="Solute-binding protein family 3/N-terminal" evidence="5">
    <location>
        <begin position="32"/>
        <end position="264"/>
    </location>
</feature>
<comment type="caution">
    <text evidence="6">The sequence shown here is derived from an EMBL/GenBank/DDBJ whole genome shotgun (WGS) entry which is preliminary data.</text>
</comment>
<evidence type="ECO:0000256" key="4">
    <source>
        <dbReference type="SAM" id="SignalP"/>
    </source>
</evidence>
<reference evidence="6" key="2">
    <citation type="submission" date="2020-09" db="EMBL/GenBank/DDBJ databases">
        <authorList>
            <person name="Sun Q."/>
            <person name="Sedlacek I."/>
        </authorList>
    </citation>
    <scope>NUCLEOTIDE SEQUENCE</scope>
    <source>
        <strain evidence="6">CCM 7897</strain>
    </source>
</reference>
<dbReference type="CDD" id="cd13692">
    <property type="entry name" value="PBP2_BztA"/>
    <property type="match status" value="1"/>
</dbReference>
<dbReference type="SUPFAM" id="SSF53850">
    <property type="entry name" value="Periplasmic binding protein-like II"/>
    <property type="match status" value="1"/>
</dbReference>
<dbReference type="Proteomes" id="UP000606044">
    <property type="component" value="Unassembled WGS sequence"/>
</dbReference>
<reference evidence="6" key="1">
    <citation type="journal article" date="2014" name="Int. J. Syst. Evol. Microbiol.">
        <title>Complete genome sequence of Corynebacterium casei LMG S-19264T (=DSM 44701T), isolated from a smear-ripened cheese.</title>
        <authorList>
            <consortium name="US DOE Joint Genome Institute (JGI-PGF)"/>
            <person name="Walter F."/>
            <person name="Albersmeier A."/>
            <person name="Kalinowski J."/>
            <person name="Ruckert C."/>
        </authorList>
    </citation>
    <scope>NUCLEOTIDE SEQUENCE</scope>
    <source>
        <strain evidence="6">CCM 7897</strain>
    </source>
</reference>
<proteinExistence type="inferred from homology"/>
<dbReference type="RefSeq" id="WP_188583782.1">
    <property type="nucleotide sequence ID" value="NZ_BMCT01000010.1"/>
</dbReference>
<comment type="similarity">
    <text evidence="1">Belongs to the bacterial solute-binding protein 3 family.</text>
</comment>
<dbReference type="AlphaFoldDB" id="A0A917CE52"/>
<gene>
    <name evidence="6" type="ORF">GCM10007301_51440</name>
</gene>